<evidence type="ECO:0000256" key="3">
    <source>
        <dbReference type="ARBA" id="ARBA00022723"/>
    </source>
</evidence>
<comment type="subcellular location">
    <subcellularLocation>
        <location evidence="8">Cytoplasm</location>
    </subcellularLocation>
</comment>
<evidence type="ECO:0000256" key="5">
    <source>
        <dbReference type="ARBA" id="ARBA00022842"/>
    </source>
</evidence>
<evidence type="ECO:0000313" key="11">
    <source>
        <dbReference type="Proteomes" id="UP000826014"/>
    </source>
</evidence>
<dbReference type="EC" id="2.7.8.7" evidence="8"/>
<dbReference type="InterPro" id="IPR002582">
    <property type="entry name" value="ACPS"/>
</dbReference>
<protein>
    <recommendedName>
        <fullName evidence="8">Holo-[acyl-carrier-protein] synthase</fullName>
        <shortName evidence="8">Holo-ACP synthase</shortName>
        <ecNumber evidence="8">2.7.8.7</ecNumber>
    </recommendedName>
    <alternativeName>
        <fullName evidence="8">4'-phosphopantetheinyl transferase AcpS</fullName>
    </alternativeName>
</protein>
<dbReference type="InterPro" id="IPR037143">
    <property type="entry name" value="4-PPantetheinyl_Trfase_dom_sf"/>
</dbReference>
<evidence type="ECO:0000256" key="1">
    <source>
        <dbReference type="ARBA" id="ARBA00022516"/>
    </source>
</evidence>
<feature type="binding site" evidence="8">
    <location>
        <position position="60"/>
    </location>
    <ligand>
        <name>Mg(2+)</name>
        <dbReference type="ChEBI" id="CHEBI:18420"/>
    </ligand>
</feature>
<evidence type="ECO:0000256" key="8">
    <source>
        <dbReference type="HAMAP-Rule" id="MF_00101"/>
    </source>
</evidence>
<dbReference type="InterPro" id="IPR008278">
    <property type="entry name" value="4-PPantetheinyl_Trfase_dom"/>
</dbReference>
<keyword evidence="8" id="KW-0963">Cytoplasm</keyword>
<evidence type="ECO:0000256" key="7">
    <source>
        <dbReference type="ARBA" id="ARBA00023160"/>
    </source>
</evidence>
<comment type="catalytic activity">
    <reaction evidence="8">
        <text>apo-[ACP] + CoA = holo-[ACP] + adenosine 3',5'-bisphosphate + H(+)</text>
        <dbReference type="Rhea" id="RHEA:12068"/>
        <dbReference type="Rhea" id="RHEA-COMP:9685"/>
        <dbReference type="Rhea" id="RHEA-COMP:9690"/>
        <dbReference type="ChEBI" id="CHEBI:15378"/>
        <dbReference type="ChEBI" id="CHEBI:29999"/>
        <dbReference type="ChEBI" id="CHEBI:57287"/>
        <dbReference type="ChEBI" id="CHEBI:58343"/>
        <dbReference type="ChEBI" id="CHEBI:64479"/>
        <dbReference type="EC" id="2.7.8.7"/>
    </reaction>
</comment>
<dbReference type="NCBIfam" id="TIGR00556">
    <property type="entry name" value="pantethn_trn"/>
    <property type="match status" value="1"/>
</dbReference>
<proteinExistence type="inferred from homology"/>
<evidence type="ECO:0000256" key="6">
    <source>
        <dbReference type="ARBA" id="ARBA00023098"/>
    </source>
</evidence>
<keyword evidence="4 8" id="KW-0276">Fatty acid metabolism</keyword>
<keyword evidence="3 8" id="KW-0479">Metal-binding</keyword>
<keyword evidence="2 8" id="KW-0808">Transferase</keyword>
<dbReference type="NCBIfam" id="TIGR00516">
    <property type="entry name" value="acpS"/>
    <property type="match status" value="1"/>
</dbReference>
<name>A0ABX8V086_9BACT</name>
<dbReference type="Proteomes" id="UP000826014">
    <property type="component" value="Chromosome"/>
</dbReference>
<dbReference type="Pfam" id="PF01648">
    <property type="entry name" value="ACPS"/>
    <property type="match status" value="1"/>
</dbReference>
<dbReference type="GO" id="GO:0008897">
    <property type="term" value="F:holo-[acyl-carrier-protein] synthase activity"/>
    <property type="evidence" value="ECO:0007669"/>
    <property type="project" value="UniProtKB-EC"/>
</dbReference>
<reference evidence="10 11" key="1">
    <citation type="journal article" date="2022" name="bioRxiv">
        <title>Ecology and evolution of chlamydial symbionts of arthropods.</title>
        <authorList>
            <person name="Halter T."/>
            <person name="Koestlbacher S."/>
            <person name="Collingro A."/>
            <person name="Sixt B.S."/>
            <person name="Toenshoff E.R."/>
            <person name="Hendrickx F."/>
            <person name="Kostanjsek R."/>
            <person name="Horn M."/>
        </authorList>
    </citation>
    <scope>NUCLEOTIDE SEQUENCE [LARGE SCALE GENOMIC DNA]</scope>
    <source>
        <strain evidence="10">W744xW776</strain>
    </source>
</reference>
<keyword evidence="1 8" id="KW-0444">Lipid biosynthesis</keyword>
<evidence type="ECO:0000256" key="4">
    <source>
        <dbReference type="ARBA" id="ARBA00022832"/>
    </source>
</evidence>
<comment type="cofactor">
    <cofactor evidence="8">
        <name>Mg(2+)</name>
        <dbReference type="ChEBI" id="CHEBI:18420"/>
    </cofactor>
</comment>
<evidence type="ECO:0000259" key="9">
    <source>
        <dbReference type="Pfam" id="PF01648"/>
    </source>
</evidence>
<keyword evidence="5 8" id="KW-0460">Magnesium</keyword>
<comment type="similarity">
    <text evidence="8">Belongs to the P-Pant transferase superfamily. AcpS family.</text>
</comment>
<sequence>MSNHILGLGTDIIEIERIRQSIDNHGYRLISRIFTPKEQDYCLKHKDPTPHFAARFSAKEAIVKALGTGFTEHITWQDIEIINDVSGKPIVYFSTKLQKKTEGTCILLSMSHCRSYATATALWTKN</sequence>
<organism evidence="10 11">
    <name type="scientific">Candidatus Rhabdochlamydia oedothoracis</name>
    <dbReference type="NCBI Taxonomy" id="2720720"/>
    <lineage>
        <taxon>Bacteria</taxon>
        <taxon>Pseudomonadati</taxon>
        <taxon>Chlamydiota</taxon>
        <taxon>Chlamydiia</taxon>
        <taxon>Parachlamydiales</taxon>
        <taxon>Candidatus Rhabdochlamydiaceae</taxon>
        <taxon>Candidatus Rhabdochlamydia</taxon>
    </lineage>
</organism>
<evidence type="ECO:0000313" key="10">
    <source>
        <dbReference type="EMBL" id="QYF48589.1"/>
    </source>
</evidence>
<dbReference type="Gene3D" id="3.90.470.20">
    <property type="entry name" value="4'-phosphopantetheinyl transferase domain"/>
    <property type="match status" value="1"/>
</dbReference>
<keyword evidence="7 8" id="KW-0275">Fatty acid biosynthesis</keyword>
<feature type="binding site" evidence="8">
    <location>
        <position position="11"/>
    </location>
    <ligand>
        <name>Mg(2+)</name>
        <dbReference type="ChEBI" id="CHEBI:18420"/>
    </ligand>
</feature>
<evidence type="ECO:0000256" key="2">
    <source>
        <dbReference type="ARBA" id="ARBA00022679"/>
    </source>
</evidence>
<dbReference type="InterPro" id="IPR004568">
    <property type="entry name" value="Ppantetheine-prot_Trfase_dom"/>
</dbReference>
<gene>
    <name evidence="8" type="primary">acpS</name>
    <name evidence="10" type="ORF">RHABOEDO_000776</name>
</gene>
<dbReference type="SUPFAM" id="SSF56214">
    <property type="entry name" value="4'-phosphopantetheinyl transferase"/>
    <property type="match status" value="1"/>
</dbReference>
<keyword evidence="6 8" id="KW-0443">Lipid metabolism</keyword>
<comment type="function">
    <text evidence="8">Transfers the 4'-phosphopantetheine moiety from coenzyme A to a Ser of acyl-carrier-protein.</text>
</comment>
<keyword evidence="11" id="KW-1185">Reference proteome</keyword>
<accession>A0ABX8V086</accession>
<dbReference type="RefSeq" id="WP_215216612.1">
    <property type="nucleotide sequence ID" value="NZ_CP075587.1"/>
</dbReference>
<dbReference type="HAMAP" id="MF_00101">
    <property type="entry name" value="AcpS"/>
    <property type="match status" value="1"/>
</dbReference>
<dbReference type="EMBL" id="CP075587">
    <property type="protein sequence ID" value="QYF48589.1"/>
    <property type="molecule type" value="Genomic_DNA"/>
</dbReference>
<feature type="domain" description="4'-phosphopantetheinyl transferase" evidence="9">
    <location>
        <begin position="7"/>
        <end position="121"/>
    </location>
</feature>